<name>A0A3B0VWB8_9ZZZZ</name>
<accession>A0A3B0VWB8</accession>
<proteinExistence type="predicted"/>
<dbReference type="Gene3D" id="3.10.450.530">
    <property type="entry name" value="Ribonuclease toxin, BrnT, of type II toxin-antitoxin system"/>
    <property type="match status" value="1"/>
</dbReference>
<dbReference type="AlphaFoldDB" id="A0A3B0VWB8"/>
<dbReference type="InterPro" id="IPR038573">
    <property type="entry name" value="BrnT_sf"/>
</dbReference>
<dbReference type="InterPro" id="IPR007460">
    <property type="entry name" value="BrnT_toxin"/>
</dbReference>
<evidence type="ECO:0000313" key="1">
    <source>
        <dbReference type="EMBL" id="VAW43412.1"/>
    </source>
</evidence>
<reference evidence="1" key="1">
    <citation type="submission" date="2018-06" db="EMBL/GenBank/DDBJ databases">
        <authorList>
            <person name="Zhirakovskaya E."/>
        </authorList>
    </citation>
    <scope>NUCLEOTIDE SEQUENCE</scope>
</reference>
<gene>
    <name evidence="1" type="ORF">MNBD_CHLOROFLEXI01-2850</name>
</gene>
<protein>
    <recommendedName>
        <fullName evidence="2">BrnT family toxin</fullName>
    </recommendedName>
</protein>
<sequence length="91" mass="10684">MNLRFEWDEIKAESNIKKHGISFKEAVTVFGDPHSITIFDVAHSDEEDRFVDMGLSANGRILIVTYTERDTHIRIISCRKAMPIEWKQYER</sequence>
<dbReference type="EMBL" id="UOEU01001078">
    <property type="protein sequence ID" value="VAW43412.1"/>
    <property type="molecule type" value="Genomic_DNA"/>
</dbReference>
<organism evidence="1">
    <name type="scientific">hydrothermal vent metagenome</name>
    <dbReference type="NCBI Taxonomy" id="652676"/>
    <lineage>
        <taxon>unclassified sequences</taxon>
        <taxon>metagenomes</taxon>
        <taxon>ecological metagenomes</taxon>
    </lineage>
</organism>
<evidence type="ECO:0008006" key="2">
    <source>
        <dbReference type="Google" id="ProtNLM"/>
    </source>
</evidence>
<dbReference type="Pfam" id="PF04365">
    <property type="entry name" value="BrnT_toxin"/>
    <property type="match status" value="1"/>
</dbReference>